<evidence type="ECO:0000313" key="1">
    <source>
        <dbReference type="EMBL" id="OKL51442.1"/>
    </source>
</evidence>
<keyword evidence="1" id="KW-0547">Nucleotide-binding</keyword>
<dbReference type="Proteomes" id="UP000185612">
    <property type="component" value="Unassembled WGS sequence"/>
</dbReference>
<keyword evidence="1" id="KW-0067">ATP-binding</keyword>
<dbReference type="SUPFAM" id="SSF52540">
    <property type="entry name" value="P-loop containing nucleoside triphosphate hydrolases"/>
    <property type="match status" value="1"/>
</dbReference>
<dbReference type="Gene3D" id="3.40.50.300">
    <property type="entry name" value="P-loop containing nucleotide triphosphate hydrolases"/>
    <property type="match status" value="1"/>
</dbReference>
<sequence>MPARQDALFDLPPTSRTPRARVVLLAGPSGSGKTSLTRRLGLPVVKLDEFYRDASTPHLPHGADGRIDWDLPETWDAQAALAALTELAFTGASIIPIYSIPLSRRTGDTRLELGEHSLFVAEGIFASRLVAPARAAGILADAICIRRSRWKNYWFRLLRDLAEARKSVPELLRRGLRLARREPGLVRQWIADGCRPLDVPAAEAALRALLGSQG</sequence>
<protein>
    <submittedName>
        <fullName evidence="1">ATP-binding protein</fullName>
    </submittedName>
</protein>
<reference evidence="2" key="1">
    <citation type="submission" date="2016-12" db="EMBL/GenBank/DDBJ databases">
        <authorList>
            <person name="Meng X."/>
        </authorList>
    </citation>
    <scope>NUCLEOTIDE SEQUENCE [LARGE SCALE GENOMIC DNA]</scope>
    <source>
        <strain evidence="2">DSM 20732</strain>
    </source>
</reference>
<dbReference type="AlphaFoldDB" id="A0A1Q5PVC8"/>
<accession>A0A1Q5PVC8</accession>
<name>A0A1Q5PVC8_9ACTO</name>
<organism evidence="1 2">
    <name type="scientific">Buchananella hordeovulneris</name>
    <dbReference type="NCBI Taxonomy" id="52770"/>
    <lineage>
        <taxon>Bacteria</taxon>
        <taxon>Bacillati</taxon>
        <taxon>Actinomycetota</taxon>
        <taxon>Actinomycetes</taxon>
        <taxon>Actinomycetales</taxon>
        <taxon>Actinomycetaceae</taxon>
        <taxon>Buchananella</taxon>
    </lineage>
</organism>
<dbReference type="GO" id="GO:0005524">
    <property type="term" value="F:ATP binding"/>
    <property type="evidence" value="ECO:0007669"/>
    <property type="project" value="UniProtKB-KW"/>
</dbReference>
<comment type="caution">
    <text evidence="1">The sequence shown here is derived from an EMBL/GenBank/DDBJ whole genome shotgun (WGS) entry which is preliminary data.</text>
</comment>
<dbReference type="OrthoDB" id="3691767at2"/>
<proteinExistence type="predicted"/>
<dbReference type="RefSeq" id="WP_073824901.1">
    <property type="nucleotide sequence ID" value="NZ_MQVS01000007.1"/>
</dbReference>
<dbReference type="STRING" id="52770.BSZ40_07720"/>
<evidence type="ECO:0000313" key="2">
    <source>
        <dbReference type="Proteomes" id="UP000185612"/>
    </source>
</evidence>
<dbReference type="InterPro" id="IPR027417">
    <property type="entry name" value="P-loop_NTPase"/>
</dbReference>
<dbReference type="EMBL" id="MQVS01000007">
    <property type="protein sequence ID" value="OKL51442.1"/>
    <property type="molecule type" value="Genomic_DNA"/>
</dbReference>
<keyword evidence="2" id="KW-1185">Reference proteome</keyword>
<gene>
    <name evidence="1" type="ORF">BSZ40_07720</name>
</gene>